<gene>
    <name evidence="3" type="ORF">AMJ39_03750</name>
</gene>
<evidence type="ECO:0000256" key="1">
    <source>
        <dbReference type="ARBA" id="ARBA00022801"/>
    </source>
</evidence>
<reference evidence="3 4" key="1">
    <citation type="journal article" date="2015" name="Microbiome">
        <title>Genomic resolution of linkages in carbon, nitrogen, and sulfur cycling among widespread estuary sediment bacteria.</title>
        <authorList>
            <person name="Baker B.J."/>
            <person name="Lazar C.S."/>
            <person name="Teske A.P."/>
            <person name="Dick G.J."/>
        </authorList>
    </citation>
    <scope>NUCLEOTIDE SEQUENCE [LARGE SCALE GENOMIC DNA]</scope>
    <source>
        <strain evidence="3">DG_24</strain>
    </source>
</reference>
<dbReference type="Proteomes" id="UP000052008">
    <property type="component" value="Unassembled WGS sequence"/>
</dbReference>
<dbReference type="InterPro" id="IPR036526">
    <property type="entry name" value="C-N_Hydrolase_sf"/>
</dbReference>
<dbReference type="InterPro" id="IPR003010">
    <property type="entry name" value="C-N_Hydrolase"/>
</dbReference>
<dbReference type="PANTHER" id="PTHR43674:SF2">
    <property type="entry name" value="BETA-UREIDOPROPIONASE"/>
    <property type="match status" value="1"/>
</dbReference>
<dbReference type="SUPFAM" id="SSF56317">
    <property type="entry name" value="Carbon-nitrogen hydrolase"/>
    <property type="match status" value="1"/>
</dbReference>
<evidence type="ECO:0000313" key="3">
    <source>
        <dbReference type="EMBL" id="KPJ53631.1"/>
    </source>
</evidence>
<dbReference type="Gene3D" id="3.60.110.10">
    <property type="entry name" value="Carbon-nitrogen hydrolase"/>
    <property type="match status" value="1"/>
</dbReference>
<name>A0A0S7WUF1_UNCT6</name>
<evidence type="ECO:0000259" key="2">
    <source>
        <dbReference type="PROSITE" id="PS50263"/>
    </source>
</evidence>
<proteinExistence type="predicted"/>
<accession>A0A0S7WUF1</accession>
<dbReference type="STRING" id="1703770.AMJ39_03750"/>
<dbReference type="PROSITE" id="PS50263">
    <property type="entry name" value="CN_HYDROLASE"/>
    <property type="match status" value="1"/>
</dbReference>
<evidence type="ECO:0000313" key="4">
    <source>
        <dbReference type="Proteomes" id="UP000052008"/>
    </source>
</evidence>
<dbReference type="Pfam" id="PF00795">
    <property type="entry name" value="CN_hydrolase"/>
    <property type="match status" value="1"/>
</dbReference>
<dbReference type="InterPro" id="IPR050345">
    <property type="entry name" value="Aliph_Amidase/BUP"/>
</dbReference>
<dbReference type="EMBL" id="LIZS01000015">
    <property type="protein sequence ID" value="KPJ53631.1"/>
    <property type="molecule type" value="Genomic_DNA"/>
</dbReference>
<protein>
    <recommendedName>
        <fullName evidence="2">CN hydrolase domain-containing protein</fullName>
    </recommendedName>
</protein>
<keyword evidence="1" id="KW-0378">Hydrolase</keyword>
<feature type="domain" description="CN hydrolase" evidence="2">
    <location>
        <begin position="1"/>
        <end position="237"/>
    </location>
</feature>
<dbReference type="GO" id="GO:0016811">
    <property type="term" value="F:hydrolase activity, acting on carbon-nitrogen (but not peptide) bonds, in linear amides"/>
    <property type="evidence" value="ECO:0007669"/>
    <property type="project" value="TreeGrafter"/>
</dbReference>
<comment type="caution">
    <text evidence="3">The sequence shown here is derived from an EMBL/GenBank/DDBJ whole genome shotgun (WGS) entry which is preliminary data.</text>
</comment>
<sequence>MKLTIVQFAPVFGDVDANLERISGFAEDLAGGIAVLPELCTTGYAFEGREEVAAFAEKIPGGRSCEILGGLAREGGLHIVAGIPERDGTHLYNSSVLISPTGETAVYRKAHLFLEEKSWFDPGDTGFTVHRVGEARVGMLICFDWIYPEAARVLALRGAQLICHPANLVLPYCQDAMKTRAIENRVFIATVNRTGREERGGPWYEFTGRSQVVNPKGEVLIRLGEDEDRAETVEVDLAQALDKKMTERNQLLSDRRPDLYGEITAVK</sequence>
<organism evidence="3 4">
    <name type="scientific">candidate division TA06 bacterium DG_24</name>
    <dbReference type="NCBI Taxonomy" id="1703770"/>
    <lineage>
        <taxon>Bacteria</taxon>
        <taxon>Bacteria division TA06</taxon>
    </lineage>
</organism>
<dbReference type="PANTHER" id="PTHR43674">
    <property type="entry name" value="NITRILASE C965.09-RELATED"/>
    <property type="match status" value="1"/>
</dbReference>
<dbReference type="AlphaFoldDB" id="A0A0S7WUF1"/>